<dbReference type="AlphaFoldDB" id="A0AAE0TBW2"/>
<accession>A0AAE0TBW2</accession>
<dbReference type="Proteomes" id="UP001195483">
    <property type="component" value="Unassembled WGS sequence"/>
</dbReference>
<protein>
    <submittedName>
        <fullName evidence="1">Uncharacterized protein</fullName>
    </submittedName>
</protein>
<proteinExistence type="predicted"/>
<reference evidence="1" key="1">
    <citation type="journal article" date="2021" name="Genome Biol. Evol.">
        <title>A High-Quality Reference Genome for a Parasitic Bivalve with Doubly Uniparental Inheritance (Bivalvia: Unionida).</title>
        <authorList>
            <person name="Smith C.H."/>
        </authorList>
    </citation>
    <scope>NUCLEOTIDE SEQUENCE</scope>
    <source>
        <strain evidence="1">CHS0354</strain>
    </source>
</reference>
<comment type="caution">
    <text evidence="1">The sequence shown here is derived from an EMBL/GenBank/DDBJ whole genome shotgun (WGS) entry which is preliminary data.</text>
</comment>
<dbReference type="EMBL" id="JAEAOA010000643">
    <property type="protein sequence ID" value="KAK3607476.1"/>
    <property type="molecule type" value="Genomic_DNA"/>
</dbReference>
<organism evidence="1 2">
    <name type="scientific">Potamilus streckersoni</name>
    <dbReference type="NCBI Taxonomy" id="2493646"/>
    <lineage>
        <taxon>Eukaryota</taxon>
        <taxon>Metazoa</taxon>
        <taxon>Spiralia</taxon>
        <taxon>Lophotrochozoa</taxon>
        <taxon>Mollusca</taxon>
        <taxon>Bivalvia</taxon>
        <taxon>Autobranchia</taxon>
        <taxon>Heteroconchia</taxon>
        <taxon>Palaeoheterodonta</taxon>
        <taxon>Unionida</taxon>
        <taxon>Unionoidea</taxon>
        <taxon>Unionidae</taxon>
        <taxon>Ambleminae</taxon>
        <taxon>Lampsilini</taxon>
        <taxon>Potamilus</taxon>
    </lineage>
</organism>
<keyword evidence="2" id="KW-1185">Reference proteome</keyword>
<gene>
    <name evidence="1" type="ORF">CHS0354_010278</name>
</gene>
<evidence type="ECO:0000313" key="2">
    <source>
        <dbReference type="Proteomes" id="UP001195483"/>
    </source>
</evidence>
<feature type="non-terminal residue" evidence="1">
    <location>
        <position position="1"/>
    </location>
</feature>
<sequence>EGNHVNKMQRIQEEVDVIGIVEEMLVRLEDGCYSLHRVQMKINNLIKAKERVMELIKEEKEDKEERNK</sequence>
<name>A0AAE0TBW2_9BIVA</name>
<reference evidence="1" key="3">
    <citation type="submission" date="2023-05" db="EMBL/GenBank/DDBJ databases">
        <authorList>
            <person name="Smith C.H."/>
        </authorList>
    </citation>
    <scope>NUCLEOTIDE SEQUENCE</scope>
    <source>
        <strain evidence="1">CHS0354</strain>
        <tissue evidence="1">Mantle</tissue>
    </source>
</reference>
<evidence type="ECO:0000313" key="1">
    <source>
        <dbReference type="EMBL" id="KAK3607476.1"/>
    </source>
</evidence>
<reference evidence="1" key="2">
    <citation type="journal article" date="2021" name="Genome Biol. Evol.">
        <title>Developing a high-quality reference genome for a parasitic bivalve with doubly uniparental inheritance (Bivalvia: Unionida).</title>
        <authorList>
            <person name="Smith C.H."/>
        </authorList>
    </citation>
    <scope>NUCLEOTIDE SEQUENCE</scope>
    <source>
        <strain evidence="1">CHS0354</strain>
        <tissue evidence="1">Mantle</tissue>
    </source>
</reference>